<dbReference type="RefSeq" id="WP_123288181.1">
    <property type="nucleotide sequence ID" value="NZ_JACIJB010000003.1"/>
</dbReference>
<dbReference type="EMBL" id="JACIJB010000003">
    <property type="protein sequence ID" value="MBB5660325.1"/>
    <property type="molecule type" value="Genomic_DNA"/>
</dbReference>
<organism evidence="2 3">
    <name type="scientific">Brevundimonas halotolerans</name>
    <dbReference type="NCBI Taxonomy" id="69670"/>
    <lineage>
        <taxon>Bacteria</taxon>
        <taxon>Pseudomonadati</taxon>
        <taxon>Pseudomonadota</taxon>
        <taxon>Alphaproteobacteria</taxon>
        <taxon>Caulobacterales</taxon>
        <taxon>Caulobacteraceae</taxon>
        <taxon>Brevundimonas</taxon>
    </lineage>
</organism>
<evidence type="ECO:0000313" key="2">
    <source>
        <dbReference type="EMBL" id="MBB5660325.1"/>
    </source>
</evidence>
<feature type="chain" id="PRO_5031290022" evidence="1">
    <location>
        <begin position="28"/>
        <end position="200"/>
    </location>
</feature>
<dbReference type="Proteomes" id="UP000548978">
    <property type="component" value="Unassembled WGS sequence"/>
</dbReference>
<dbReference type="OrthoDB" id="9957226at2"/>
<keyword evidence="1" id="KW-0732">Signal</keyword>
<feature type="signal peptide" evidence="1">
    <location>
        <begin position="1"/>
        <end position="27"/>
    </location>
</feature>
<name>A0A7W9E841_9CAUL</name>
<proteinExistence type="predicted"/>
<comment type="caution">
    <text evidence="2">The sequence shown here is derived from an EMBL/GenBank/DDBJ whole genome shotgun (WGS) entry which is preliminary data.</text>
</comment>
<sequence length="200" mass="20866">MSALRYLKPLAVAAAVTLAPAVAQAQAADPHLALFQSTCVATDGQASAAMAKLDAAGWDVLPPEMLGPDAPFENMQARMLFAGEGIQIAMTGDMTDGLGTLTDGGELYMAVCAVGVMPGDYADIDGAVADWLDMTPNAEMSESGLNGYPYTIENGRKVAIASDLGEDALLELAAGDDMRIVMTGDSDGVIMIMYMRPQPR</sequence>
<reference evidence="2 3" key="1">
    <citation type="submission" date="2020-08" db="EMBL/GenBank/DDBJ databases">
        <title>Genomic Encyclopedia of Type Strains, Phase IV (KMG-IV): sequencing the most valuable type-strain genomes for metagenomic binning, comparative biology and taxonomic classification.</title>
        <authorList>
            <person name="Goeker M."/>
        </authorList>
    </citation>
    <scope>NUCLEOTIDE SEQUENCE [LARGE SCALE GENOMIC DNA]</scope>
    <source>
        <strain evidence="2 3">DSM 24448</strain>
    </source>
</reference>
<gene>
    <name evidence="2" type="ORF">FHS65_001070</name>
</gene>
<protein>
    <submittedName>
        <fullName evidence="2">Uncharacterized protein</fullName>
    </submittedName>
</protein>
<evidence type="ECO:0000313" key="3">
    <source>
        <dbReference type="Proteomes" id="UP000548978"/>
    </source>
</evidence>
<keyword evidence="3" id="KW-1185">Reference proteome</keyword>
<dbReference type="AlphaFoldDB" id="A0A7W9E841"/>
<accession>A0A7W9E841</accession>
<evidence type="ECO:0000256" key="1">
    <source>
        <dbReference type="SAM" id="SignalP"/>
    </source>
</evidence>